<dbReference type="PANTHER" id="PTHR43025">
    <property type="entry name" value="MONOGALACTOSYLDIACYLGLYCEROL SYNTHASE"/>
    <property type="match status" value="1"/>
</dbReference>
<reference evidence="5 6" key="1">
    <citation type="submission" date="2021-11" db="EMBL/GenBank/DDBJ databases">
        <title>Draft genome sequence of Actinomycetospora sp. SF1 isolated from the rhizosphere soil.</title>
        <authorList>
            <person name="Duangmal K."/>
            <person name="Chantavorakit T."/>
        </authorList>
    </citation>
    <scope>NUCLEOTIDE SEQUENCE [LARGE SCALE GENOMIC DNA]</scope>
    <source>
        <strain evidence="5 6">TBRC 5722</strain>
    </source>
</reference>
<dbReference type="Gene3D" id="3.40.50.2000">
    <property type="entry name" value="Glycogen Phosphorylase B"/>
    <property type="match status" value="1"/>
</dbReference>
<sequence length="395" mass="41712">MSSPTAPTHDSPVRRLVPLVVAGGPTRWPEKVSLTGRVVIISATVGQGHEGAARELARRLAGRGVQVEVHDYLDALPAPARRVLRDLYQPTVQYAPVLFDTLFDGLEHDGVLRRAAGLVCRWAEPGLERWARDADVVVTTYPLAGQTLGALREQGRVAAPVVTYLTDPAAHATWCHPAVDHHLTVTEATARDARRYGVRARAAGPLSARDFAAPTRGRQDVRAELGLPDDAPVALISAGSLGMGSVPRTVHDLLAHPRLHVVVLCGRNTTLARRLGRLERVVALGWRDDVAALMGAADVLIHNAGGLSLTEALAAALPAVTYRPIAGHGRANAEVLDRSGIAPWPRSAAALAEAVDAAAAGRHTGRFWPVGADPAALVQGVLATRRTPGLAVGGR</sequence>
<evidence type="ECO:0000313" key="5">
    <source>
        <dbReference type="EMBL" id="MCD2195788.1"/>
    </source>
</evidence>
<dbReference type="EC" id="2.4.-.-" evidence="5"/>
<keyword evidence="3 5" id="KW-0808">Transferase</keyword>
<dbReference type="Pfam" id="PF06925">
    <property type="entry name" value="MGDG_synth"/>
    <property type="match status" value="1"/>
</dbReference>
<gene>
    <name evidence="5" type="ORF">LQ327_20660</name>
</gene>
<accession>A0ABS8PC03</accession>
<keyword evidence="6" id="KW-1185">Reference proteome</keyword>
<dbReference type="SUPFAM" id="SSF53756">
    <property type="entry name" value="UDP-Glycosyltransferase/glycogen phosphorylase"/>
    <property type="match status" value="1"/>
</dbReference>
<dbReference type="RefSeq" id="WP_230737225.1">
    <property type="nucleotide sequence ID" value="NZ_JAJNDB010000004.1"/>
</dbReference>
<comment type="caution">
    <text evidence="5">The sequence shown here is derived from an EMBL/GenBank/DDBJ whole genome shotgun (WGS) entry which is preliminary data.</text>
</comment>
<feature type="domain" description="Diacylglycerol glucosyltransferase N-terminal" evidence="4">
    <location>
        <begin position="50"/>
        <end position="200"/>
    </location>
</feature>
<dbReference type="InterPro" id="IPR009695">
    <property type="entry name" value="Diacylglyc_glucosyltr_N"/>
</dbReference>
<protein>
    <submittedName>
        <fullName evidence="5">Glycosyltransferase</fullName>
        <ecNumber evidence="5">2.4.-.-</ecNumber>
    </submittedName>
</protein>
<dbReference type="Pfam" id="PF13692">
    <property type="entry name" value="Glyco_trans_1_4"/>
    <property type="match status" value="1"/>
</dbReference>
<keyword evidence="2 5" id="KW-0328">Glycosyltransferase</keyword>
<dbReference type="EMBL" id="JAJNDB010000004">
    <property type="protein sequence ID" value="MCD2195788.1"/>
    <property type="molecule type" value="Genomic_DNA"/>
</dbReference>
<proteinExistence type="inferred from homology"/>
<dbReference type="Proteomes" id="UP001199469">
    <property type="component" value="Unassembled WGS sequence"/>
</dbReference>
<evidence type="ECO:0000313" key="6">
    <source>
        <dbReference type="Proteomes" id="UP001199469"/>
    </source>
</evidence>
<dbReference type="GO" id="GO:0016757">
    <property type="term" value="F:glycosyltransferase activity"/>
    <property type="evidence" value="ECO:0007669"/>
    <property type="project" value="UniProtKB-KW"/>
</dbReference>
<evidence type="ECO:0000256" key="1">
    <source>
        <dbReference type="ARBA" id="ARBA00006962"/>
    </source>
</evidence>
<evidence type="ECO:0000259" key="4">
    <source>
        <dbReference type="Pfam" id="PF06925"/>
    </source>
</evidence>
<organism evidence="5 6">
    <name type="scientific">Actinomycetospora endophytica</name>
    <dbReference type="NCBI Taxonomy" id="2291215"/>
    <lineage>
        <taxon>Bacteria</taxon>
        <taxon>Bacillati</taxon>
        <taxon>Actinomycetota</taxon>
        <taxon>Actinomycetes</taxon>
        <taxon>Pseudonocardiales</taxon>
        <taxon>Pseudonocardiaceae</taxon>
        <taxon>Actinomycetospora</taxon>
    </lineage>
</organism>
<dbReference type="InterPro" id="IPR050519">
    <property type="entry name" value="Glycosyltransf_28_UgtP"/>
</dbReference>
<evidence type="ECO:0000256" key="3">
    <source>
        <dbReference type="ARBA" id="ARBA00022679"/>
    </source>
</evidence>
<name>A0ABS8PC03_9PSEU</name>
<comment type="similarity">
    <text evidence="1">Belongs to the glycosyltransferase 28 family.</text>
</comment>
<evidence type="ECO:0000256" key="2">
    <source>
        <dbReference type="ARBA" id="ARBA00022676"/>
    </source>
</evidence>
<dbReference type="PANTHER" id="PTHR43025:SF3">
    <property type="entry name" value="MONOGALACTOSYLDIACYLGLYCEROL SYNTHASE 1, CHLOROPLASTIC"/>
    <property type="match status" value="1"/>
</dbReference>